<dbReference type="SUPFAM" id="SSF58113">
    <property type="entry name" value="Apolipoprotein A-I"/>
    <property type="match status" value="1"/>
</dbReference>
<proteinExistence type="predicted"/>
<evidence type="ECO:0000256" key="4">
    <source>
        <dbReference type="SAM" id="SignalP"/>
    </source>
</evidence>
<dbReference type="Gene3D" id="1.20.5.1230">
    <property type="entry name" value="Apolipoprotein A-I"/>
    <property type="match status" value="1"/>
</dbReference>
<feature type="transmembrane region" description="Helical" evidence="3">
    <location>
        <begin position="373"/>
        <end position="397"/>
    </location>
</feature>
<dbReference type="PANTHER" id="PTHR34360:SF1">
    <property type="entry name" value="OS08G0519400 PROTEIN"/>
    <property type="match status" value="1"/>
</dbReference>
<dbReference type="EMBL" id="CM026428">
    <property type="protein sequence ID" value="KAG0567636.1"/>
    <property type="molecule type" value="Genomic_DNA"/>
</dbReference>
<reference evidence="5" key="1">
    <citation type="submission" date="2020-06" db="EMBL/GenBank/DDBJ databases">
        <title>WGS assembly of Ceratodon purpureus strain R40.</title>
        <authorList>
            <person name="Carey S.B."/>
            <person name="Jenkins J."/>
            <person name="Shu S."/>
            <person name="Lovell J.T."/>
            <person name="Sreedasyam A."/>
            <person name="Maumus F."/>
            <person name="Tiley G.P."/>
            <person name="Fernandez-Pozo N."/>
            <person name="Barry K."/>
            <person name="Chen C."/>
            <person name="Wang M."/>
            <person name="Lipzen A."/>
            <person name="Daum C."/>
            <person name="Saski C.A."/>
            <person name="Payton A.C."/>
            <person name="Mcbreen J.C."/>
            <person name="Conrad R.E."/>
            <person name="Kollar L.M."/>
            <person name="Olsson S."/>
            <person name="Huttunen S."/>
            <person name="Landis J.B."/>
            <person name="Wickett N.J."/>
            <person name="Johnson M.G."/>
            <person name="Rensing S.A."/>
            <person name="Grimwood J."/>
            <person name="Schmutz J."/>
            <person name="Mcdaniel S.F."/>
        </authorList>
    </citation>
    <scope>NUCLEOTIDE SEQUENCE</scope>
    <source>
        <strain evidence="5">R40</strain>
    </source>
</reference>
<dbReference type="PANTHER" id="PTHR34360">
    <property type="entry name" value="OS08G0519400 PROTEIN"/>
    <property type="match status" value="1"/>
</dbReference>
<comment type="caution">
    <text evidence="5">The sequence shown here is derived from an EMBL/GenBank/DDBJ whole genome shotgun (WGS) entry which is preliminary data.</text>
</comment>
<feature type="chain" id="PRO_5035770211" evidence="4">
    <location>
        <begin position="33"/>
        <end position="434"/>
    </location>
</feature>
<keyword evidence="4" id="KW-0732">Signal</keyword>
<feature type="coiled-coil region" evidence="1">
    <location>
        <begin position="60"/>
        <end position="198"/>
    </location>
</feature>
<dbReference type="Proteomes" id="UP000822688">
    <property type="component" value="Chromosome 7"/>
</dbReference>
<sequence length="434" mass="48953">MHIKNFKMATPRSLLLIVLFGLVCSIATVVRADEGIPPSYEYGNEIVALKSKLSLLEEGLKNKELSLSEKESKISKLEQELDALRTRKEETENTKLAQLKIDSAMSKVRELESQVKSLEEEADKLRVEADLHANRAKTVEDTATSHLTEKEKAIKALEDQKLRLQKAERGLQIAEAAMLKAKAEAEEKAKKLDDLHQSWLPPWAATHAETFTKTASDRWSTHADPVVKNFQRSASSKAADAHEYIKPHLDTFHTKVNPLIKEKWQKLAAAAAPHLETVKKAGVSSREYIAPHVETVQKTVNPYVEAVKVKSKPYVDQAKTFAAPHLERVNTLAGPHYRRVLTAANSYHEQVQSHLKEKLGQYKFLSSIATNEFIWFLAAALLALPFVTVFMFLRSLFVPKQVVHHKRHRSSHSGSSSTSKKPRRSRQADKQEQK</sequence>
<evidence type="ECO:0000256" key="3">
    <source>
        <dbReference type="SAM" id="Phobius"/>
    </source>
</evidence>
<keyword evidence="3" id="KW-0472">Membrane</keyword>
<evidence type="ECO:0000313" key="6">
    <source>
        <dbReference type="Proteomes" id="UP000822688"/>
    </source>
</evidence>
<keyword evidence="1" id="KW-0175">Coiled coil</keyword>
<evidence type="ECO:0000256" key="1">
    <source>
        <dbReference type="SAM" id="Coils"/>
    </source>
</evidence>
<evidence type="ECO:0000256" key="2">
    <source>
        <dbReference type="SAM" id="MobiDB-lite"/>
    </source>
</evidence>
<name>A0A8T0H6Q1_CERPU</name>
<gene>
    <name evidence="5" type="ORF">KC19_7G150200</name>
</gene>
<keyword evidence="3" id="KW-1133">Transmembrane helix</keyword>
<evidence type="ECO:0000313" key="5">
    <source>
        <dbReference type="EMBL" id="KAG0567636.1"/>
    </source>
</evidence>
<organism evidence="5 6">
    <name type="scientific">Ceratodon purpureus</name>
    <name type="common">Fire moss</name>
    <name type="synonym">Dicranum purpureum</name>
    <dbReference type="NCBI Taxonomy" id="3225"/>
    <lineage>
        <taxon>Eukaryota</taxon>
        <taxon>Viridiplantae</taxon>
        <taxon>Streptophyta</taxon>
        <taxon>Embryophyta</taxon>
        <taxon>Bryophyta</taxon>
        <taxon>Bryophytina</taxon>
        <taxon>Bryopsida</taxon>
        <taxon>Dicranidae</taxon>
        <taxon>Pseudoditrichales</taxon>
        <taxon>Ditrichaceae</taxon>
        <taxon>Ceratodon</taxon>
    </lineage>
</organism>
<accession>A0A8T0H6Q1</accession>
<keyword evidence="3" id="KW-0812">Transmembrane</keyword>
<feature type="signal peptide" evidence="4">
    <location>
        <begin position="1"/>
        <end position="32"/>
    </location>
</feature>
<keyword evidence="6" id="KW-1185">Reference proteome</keyword>
<dbReference type="AlphaFoldDB" id="A0A8T0H6Q1"/>
<feature type="region of interest" description="Disordered" evidence="2">
    <location>
        <begin position="404"/>
        <end position="434"/>
    </location>
</feature>
<protein>
    <submittedName>
        <fullName evidence="5">Uncharacterized protein</fullName>
    </submittedName>
</protein>